<proteinExistence type="predicted"/>
<name>A0ABW2H4E7_9ACTN</name>
<sequence>MDWDPFTADEIRINHYTVRRADGTGGCSWVCVVRASALRRLGIEPPEVRKLD</sequence>
<evidence type="ECO:0000313" key="1">
    <source>
        <dbReference type="EMBL" id="MFC7246776.1"/>
    </source>
</evidence>
<dbReference type="EMBL" id="JBHTAC010000044">
    <property type="protein sequence ID" value="MFC7246776.1"/>
    <property type="molecule type" value="Genomic_DNA"/>
</dbReference>
<comment type="caution">
    <text evidence="1">The sequence shown here is derived from an EMBL/GenBank/DDBJ whole genome shotgun (WGS) entry which is preliminary data.</text>
</comment>
<organism evidence="1 2">
    <name type="scientific">Catellatospora aurea</name>
    <dbReference type="NCBI Taxonomy" id="1337874"/>
    <lineage>
        <taxon>Bacteria</taxon>
        <taxon>Bacillati</taxon>
        <taxon>Actinomycetota</taxon>
        <taxon>Actinomycetes</taxon>
        <taxon>Micromonosporales</taxon>
        <taxon>Micromonosporaceae</taxon>
        <taxon>Catellatospora</taxon>
    </lineage>
</organism>
<reference evidence="2" key="1">
    <citation type="journal article" date="2019" name="Int. J. Syst. Evol. Microbiol.">
        <title>The Global Catalogue of Microorganisms (GCM) 10K type strain sequencing project: providing services to taxonomists for standard genome sequencing and annotation.</title>
        <authorList>
            <consortium name="The Broad Institute Genomics Platform"/>
            <consortium name="The Broad Institute Genome Sequencing Center for Infectious Disease"/>
            <person name="Wu L."/>
            <person name="Ma J."/>
        </authorList>
    </citation>
    <scope>NUCLEOTIDE SEQUENCE [LARGE SCALE GENOMIC DNA]</scope>
    <source>
        <strain evidence="2">CGMCC 1.9106</strain>
    </source>
</reference>
<protein>
    <submittedName>
        <fullName evidence="1">Uncharacterized protein</fullName>
    </submittedName>
</protein>
<evidence type="ECO:0000313" key="2">
    <source>
        <dbReference type="Proteomes" id="UP001596392"/>
    </source>
</evidence>
<dbReference type="RefSeq" id="WP_376809561.1">
    <property type="nucleotide sequence ID" value="NZ_JBHTAC010000044.1"/>
</dbReference>
<gene>
    <name evidence="1" type="ORF">ACFQO7_30230</name>
</gene>
<accession>A0ABW2H4E7</accession>
<keyword evidence="2" id="KW-1185">Reference proteome</keyword>
<dbReference type="Proteomes" id="UP001596392">
    <property type="component" value="Unassembled WGS sequence"/>
</dbReference>